<evidence type="ECO:0000313" key="2">
    <source>
        <dbReference type="EMBL" id="UZW17834.1"/>
    </source>
</evidence>
<organism evidence="2 3">
    <name type="scientific">Pseudomonas quebecensis</name>
    <dbReference type="NCBI Taxonomy" id="2995174"/>
    <lineage>
        <taxon>Bacteria</taxon>
        <taxon>Pseudomonadati</taxon>
        <taxon>Pseudomonadota</taxon>
        <taxon>Gammaproteobacteria</taxon>
        <taxon>Pseudomonadales</taxon>
        <taxon>Pseudomonadaceae</taxon>
        <taxon>Pseudomonas</taxon>
    </lineage>
</organism>
<feature type="region of interest" description="Disordered" evidence="1">
    <location>
        <begin position="1"/>
        <end position="27"/>
    </location>
</feature>
<evidence type="ECO:0000313" key="3">
    <source>
        <dbReference type="Proteomes" id="UP001164116"/>
    </source>
</evidence>
<accession>A0ABY6QCX1</accession>
<dbReference type="Proteomes" id="UP001164116">
    <property type="component" value="Chromosome"/>
</dbReference>
<name>A0ABY6QCX1_9PSED</name>
<dbReference type="RefSeq" id="WP_108525240.1">
    <property type="nucleotide sequence ID" value="NZ_CP112866.1"/>
</dbReference>
<keyword evidence="3" id="KW-1185">Reference proteome</keyword>
<sequence length="64" mass="7398">MTIDKRTSEAVQRELAQRSTDRAQRLNDMNDRFERLVKSGAVQPERYNIAPINPMSLTTQNTFS</sequence>
<proteinExistence type="predicted"/>
<gene>
    <name evidence="2" type="ORF">OSC50_20975</name>
</gene>
<reference evidence="2" key="1">
    <citation type="submission" date="2022-11" db="EMBL/GenBank/DDBJ databases">
        <title>Taxonomic description of a new Pseudomonas species.</title>
        <authorList>
            <person name="Tambong J.T."/>
        </authorList>
    </citation>
    <scope>NUCLEOTIDE SEQUENCE</scope>
    <source>
        <strain evidence="2">S1Bt42</strain>
    </source>
</reference>
<protein>
    <submittedName>
        <fullName evidence="2">Uncharacterized protein</fullName>
    </submittedName>
</protein>
<dbReference type="EMBL" id="CP112866">
    <property type="protein sequence ID" value="UZW17834.1"/>
    <property type="molecule type" value="Genomic_DNA"/>
</dbReference>
<evidence type="ECO:0000256" key="1">
    <source>
        <dbReference type="SAM" id="MobiDB-lite"/>
    </source>
</evidence>